<dbReference type="PROSITE" id="PS51257">
    <property type="entry name" value="PROKAR_LIPOPROTEIN"/>
    <property type="match status" value="1"/>
</dbReference>
<dbReference type="RefSeq" id="WP_284101022.1">
    <property type="nucleotide sequence ID" value="NZ_JARRAF010000011.1"/>
</dbReference>
<dbReference type="Proteomes" id="UP001172778">
    <property type="component" value="Unassembled WGS sequence"/>
</dbReference>
<sequence>MKKAITVLACAVSIVLGGCAGTAAVVRSEYRLSEGEKVAFTVSAPADLGEEARGILNARLTEKLTANSLLATTADASARELEIQVTNYRMRHGAARALLGIMAGTDNIQSTIKVKNKASGAVLSEFQIESKNPTAWGTSKSMIEEHADKIVDTLVGAKK</sequence>
<accession>A0ABT7DXB5</accession>
<evidence type="ECO:0000256" key="1">
    <source>
        <dbReference type="SAM" id="SignalP"/>
    </source>
</evidence>
<evidence type="ECO:0000313" key="2">
    <source>
        <dbReference type="EMBL" id="MDK2124713.1"/>
    </source>
</evidence>
<proteinExistence type="predicted"/>
<dbReference type="Pfam" id="PF14366">
    <property type="entry name" value="DUF4410"/>
    <property type="match status" value="1"/>
</dbReference>
<dbReference type="InterPro" id="IPR025522">
    <property type="entry name" value="DUF4410"/>
</dbReference>
<evidence type="ECO:0000313" key="3">
    <source>
        <dbReference type="Proteomes" id="UP001172778"/>
    </source>
</evidence>
<feature type="chain" id="PRO_5045133321" evidence="1">
    <location>
        <begin position="21"/>
        <end position="159"/>
    </location>
</feature>
<organism evidence="2 3">
    <name type="scientific">Parachitinimonas caeni</name>
    <dbReference type="NCBI Taxonomy" id="3031301"/>
    <lineage>
        <taxon>Bacteria</taxon>
        <taxon>Pseudomonadati</taxon>
        <taxon>Pseudomonadota</taxon>
        <taxon>Betaproteobacteria</taxon>
        <taxon>Neisseriales</taxon>
        <taxon>Chitinibacteraceae</taxon>
        <taxon>Parachitinimonas</taxon>
    </lineage>
</organism>
<reference evidence="2" key="1">
    <citation type="submission" date="2023-03" db="EMBL/GenBank/DDBJ databases">
        <title>Chitinimonas shenzhenensis gen. nov., sp. nov., a novel member of family Burkholderiaceae isolated from activated sludge collected in Shen Zhen, China.</title>
        <authorList>
            <person name="Wang X."/>
        </authorList>
    </citation>
    <scope>NUCLEOTIDE SEQUENCE</scope>
    <source>
        <strain evidence="2">DQS-5</strain>
    </source>
</reference>
<comment type="caution">
    <text evidence="2">The sequence shown here is derived from an EMBL/GenBank/DDBJ whole genome shotgun (WGS) entry which is preliminary data.</text>
</comment>
<keyword evidence="1" id="KW-0732">Signal</keyword>
<dbReference type="EMBL" id="JARRAF010000011">
    <property type="protein sequence ID" value="MDK2124713.1"/>
    <property type="molecule type" value="Genomic_DNA"/>
</dbReference>
<name>A0ABT7DXB5_9NEIS</name>
<feature type="signal peptide" evidence="1">
    <location>
        <begin position="1"/>
        <end position="20"/>
    </location>
</feature>
<protein>
    <submittedName>
        <fullName evidence="2">DUF4410 domain-containing protein</fullName>
    </submittedName>
</protein>
<keyword evidence="3" id="KW-1185">Reference proteome</keyword>
<gene>
    <name evidence="2" type="ORF">PZA18_11695</name>
</gene>